<sequence>MNIKKKKKFIAPGFLAISIIAATTPLLAISCTNNSESSVIGTSGYSDSMSKLANGSITLAGAWADARFYAGEFENKIVAIGATDYISNDGIQARDGLKKGDIEAIQTLFIKTVHEAEKQAKEGKESSLTYLDKKGKINSIFKIYNHDGYSKVALDSEISYNSVGDKKKAYPKTLENGNEYFEMNGDKITAKNKKAFKVAFIPSSDATLVSSATAKLQKYLNETLKLNFDISVATDYNAAAQSLASGSYDLAFLPVDTWAQHSGDSSFILQAGRDVQIIDPYASAANPSAPKFTSNDEKLLVDAINNYKNFNATNKDKELYINVDGSKNPKAIVEGYPKELKDVVDSLAKGENLPKVGYYRSYIFANVDSEIYKIVQKALKEQGSNWKLKWDDVKSEIIYGYTSTTSSASFIYPEQWFKKHFDGFESFIK</sequence>
<protein>
    <submittedName>
        <fullName evidence="2">PhnD/SsuA/transferrin family substrate-binding protein</fullName>
    </submittedName>
</protein>
<accession>A0A858TZH7</accession>
<feature type="signal peptide" evidence="1">
    <location>
        <begin position="1"/>
        <end position="28"/>
    </location>
</feature>
<dbReference type="AlphaFoldDB" id="A0A858TZH7"/>
<evidence type="ECO:0000256" key="1">
    <source>
        <dbReference type="SAM" id="SignalP"/>
    </source>
</evidence>
<name>A0A858TZH7_9MOLU</name>
<dbReference type="SUPFAM" id="SSF53850">
    <property type="entry name" value="Periplasmic binding protein-like II"/>
    <property type="match status" value="1"/>
</dbReference>
<dbReference type="PROSITE" id="PS51257">
    <property type="entry name" value="PROKAR_LIPOPROTEIN"/>
    <property type="match status" value="1"/>
</dbReference>
<dbReference type="Proteomes" id="UP000501728">
    <property type="component" value="Chromosome"/>
</dbReference>
<evidence type="ECO:0000313" key="2">
    <source>
        <dbReference type="EMBL" id="QJG66204.1"/>
    </source>
</evidence>
<reference evidence="2 3" key="1">
    <citation type="submission" date="2020-04" db="EMBL/GenBank/DDBJ databases">
        <title>Novel Mycoplasma species detected in Phocoena phocoena (harbor porpoise) from the USA.</title>
        <authorList>
            <person name="Volokhov D.V."/>
        </authorList>
    </citation>
    <scope>NUCLEOTIDE SEQUENCE [LARGE SCALE GENOMIC DNA]</scope>
    <source>
        <strain evidence="2 3">C264-NAS</strain>
    </source>
</reference>
<keyword evidence="3" id="KW-1185">Reference proteome</keyword>
<feature type="chain" id="PRO_5032322761" evidence="1">
    <location>
        <begin position="29"/>
        <end position="429"/>
    </location>
</feature>
<evidence type="ECO:0000313" key="3">
    <source>
        <dbReference type="Proteomes" id="UP000501728"/>
    </source>
</evidence>
<organism evidence="2 3">
    <name type="scientific">Mycoplasma phocoeninasale</name>
    <dbReference type="NCBI Taxonomy" id="2726117"/>
    <lineage>
        <taxon>Bacteria</taxon>
        <taxon>Bacillati</taxon>
        <taxon>Mycoplasmatota</taxon>
        <taxon>Mollicutes</taxon>
        <taxon>Mycoplasmataceae</taxon>
        <taxon>Mycoplasma</taxon>
    </lineage>
</organism>
<dbReference type="KEGG" id="mphn:HGG64_00505"/>
<gene>
    <name evidence="2" type="ORF">HGG64_00505</name>
</gene>
<dbReference type="EMBL" id="CP051480">
    <property type="protein sequence ID" value="QJG66204.1"/>
    <property type="molecule type" value="Genomic_DNA"/>
</dbReference>
<proteinExistence type="predicted"/>
<dbReference type="Pfam" id="PF12974">
    <property type="entry name" value="Phosphonate-bd"/>
    <property type="match status" value="1"/>
</dbReference>
<keyword evidence="1" id="KW-0732">Signal</keyword>
<dbReference type="Gene3D" id="3.40.190.10">
    <property type="entry name" value="Periplasmic binding protein-like II"/>
    <property type="match status" value="1"/>
</dbReference>
<dbReference type="RefSeq" id="WP_169580028.1">
    <property type="nucleotide sequence ID" value="NZ_CP051480.1"/>
</dbReference>